<dbReference type="KEGG" id="csy:CENSYa_0311"/>
<dbReference type="GO" id="GO:0006979">
    <property type="term" value="P:response to oxidative stress"/>
    <property type="evidence" value="ECO:0007669"/>
    <property type="project" value="TreeGrafter"/>
</dbReference>
<dbReference type="Proteomes" id="UP000000758">
    <property type="component" value="Chromosome"/>
</dbReference>
<dbReference type="InterPro" id="IPR022367">
    <property type="entry name" value="2-oxoacid/accept_OxRdtase_asu"/>
</dbReference>
<dbReference type="FunFam" id="3.40.50.970:FF:000022">
    <property type="entry name" value="2-oxoglutarate ferredoxin oxidoreductase alpha subunit"/>
    <property type="match status" value="1"/>
</dbReference>
<feature type="domain" description="Pyruvate/ketoisovalerate oxidoreductase catalytic" evidence="3">
    <location>
        <begin position="22"/>
        <end position="225"/>
    </location>
</feature>
<dbReference type="GO" id="GO:0006082">
    <property type="term" value="P:organic acid metabolic process"/>
    <property type="evidence" value="ECO:0007669"/>
    <property type="project" value="UniProtKB-ARBA"/>
</dbReference>
<dbReference type="InterPro" id="IPR033412">
    <property type="entry name" value="PFOR_II"/>
</dbReference>
<dbReference type="InterPro" id="IPR009014">
    <property type="entry name" value="Transketo_C/PFOR_II"/>
</dbReference>
<evidence type="ECO:0000256" key="1">
    <source>
        <dbReference type="ARBA" id="ARBA00023002"/>
    </source>
</evidence>
<organism evidence="6 7">
    <name type="scientific">Cenarchaeum symbiosum (strain A)</name>
    <dbReference type="NCBI Taxonomy" id="414004"/>
    <lineage>
        <taxon>Archaea</taxon>
        <taxon>Nitrososphaerota</taxon>
        <taxon>Candidatus Cenarchaeales</taxon>
        <taxon>Candidatus Cenarchaeaceae</taxon>
        <taxon>Candidatus Cenarchaeum</taxon>
    </lineage>
</organism>
<evidence type="ECO:0000313" key="6">
    <source>
        <dbReference type="EMBL" id="ABK76948.1"/>
    </source>
</evidence>
<dbReference type="Gene3D" id="3.40.50.920">
    <property type="match status" value="1"/>
</dbReference>
<dbReference type="InterPro" id="IPR053400">
    <property type="entry name" value="2-oxoacid_Fdx_oxidoreductase"/>
</dbReference>
<dbReference type="PANTHER" id="PTHR32154:SF16">
    <property type="entry name" value="PYRUVATE FLAVODOXIN_FERREDOXIN OXIDOREDUCTASE DOMAIN PROTEIN"/>
    <property type="match status" value="1"/>
</dbReference>
<dbReference type="InterPro" id="IPR002880">
    <property type="entry name" value="Pyrv_Fd/Flavodoxin_OxRdtase_N"/>
</dbReference>
<name>A0RUD1_CENSY</name>
<dbReference type="STRING" id="414004.CENSYa_0311"/>
<dbReference type="InterPro" id="IPR050722">
    <property type="entry name" value="Pyruvate:ferred/Flavod_OxRd"/>
</dbReference>
<dbReference type="SUPFAM" id="SSF53323">
    <property type="entry name" value="Pyruvate-ferredoxin oxidoreductase, PFOR, domain III"/>
    <property type="match status" value="1"/>
</dbReference>
<proteinExistence type="predicted"/>
<dbReference type="PANTHER" id="PTHR32154">
    <property type="entry name" value="PYRUVATE-FLAVODOXIN OXIDOREDUCTASE-RELATED"/>
    <property type="match status" value="1"/>
</dbReference>
<keyword evidence="7" id="KW-1185">Reference proteome</keyword>
<evidence type="ECO:0000313" key="7">
    <source>
        <dbReference type="Proteomes" id="UP000000758"/>
    </source>
</evidence>
<dbReference type="GO" id="GO:0044272">
    <property type="term" value="P:sulfur compound biosynthetic process"/>
    <property type="evidence" value="ECO:0007669"/>
    <property type="project" value="UniProtKB-ARBA"/>
</dbReference>
<dbReference type="EnsemblBacteria" id="ABK76948">
    <property type="protein sequence ID" value="ABK76948"/>
    <property type="gene ID" value="CENSYa_0311"/>
</dbReference>
<dbReference type="HOGENOM" id="CLU_017038_1_0_2"/>
<dbReference type="InterPro" id="IPR029061">
    <property type="entry name" value="THDP-binding"/>
</dbReference>
<feature type="domain" description="Pyruvate flavodoxin/ferredoxin oxidoreductase pyrimidine binding" evidence="4">
    <location>
        <begin position="258"/>
        <end position="500"/>
    </location>
</feature>
<accession>A0RUD1</accession>
<dbReference type="PATRIC" id="fig|414004.10.peg.277"/>
<dbReference type="EC" id="1.2.7.3" evidence="6"/>
<dbReference type="Pfam" id="PF01855">
    <property type="entry name" value="POR_N"/>
    <property type="match status" value="1"/>
</dbReference>
<dbReference type="Pfam" id="PF01558">
    <property type="entry name" value="POR"/>
    <property type="match status" value="1"/>
</dbReference>
<dbReference type="SUPFAM" id="SSF52518">
    <property type="entry name" value="Thiamin diphosphate-binding fold (THDP-binding)"/>
    <property type="match status" value="1"/>
</dbReference>
<dbReference type="AlphaFoldDB" id="A0RUD1"/>
<gene>
    <name evidence="6" type="ordered locus">CENSYa_0311</name>
</gene>
<dbReference type="NCBIfam" id="TIGR03710">
    <property type="entry name" value="OAFO_sf"/>
    <property type="match status" value="1"/>
</dbReference>
<dbReference type="Gene3D" id="3.40.920.10">
    <property type="entry name" value="Pyruvate-ferredoxin oxidoreductase, PFOR, domain III"/>
    <property type="match status" value="1"/>
</dbReference>
<keyword evidence="1 6" id="KW-0560">Oxidoreductase</keyword>
<evidence type="ECO:0000259" key="5">
    <source>
        <dbReference type="Pfam" id="PF17147"/>
    </source>
</evidence>
<dbReference type="CDD" id="cd07034">
    <property type="entry name" value="TPP_PYR_PFOR_IOR-alpha_like"/>
    <property type="match status" value="1"/>
</dbReference>
<dbReference type="Gene3D" id="3.40.50.970">
    <property type="match status" value="1"/>
</dbReference>
<feature type="domain" description="Pyruvate:ferredoxin oxidoreductase core" evidence="5">
    <location>
        <begin position="527"/>
        <end position="619"/>
    </location>
</feature>
<evidence type="ECO:0000259" key="4">
    <source>
        <dbReference type="Pfam" id="PF01855"/>
    </source>
</evidence>
<reference evidence="6 7" key="1">
    <citation type="journal article" date="2006" name="Proc. Natl. Acad. Sci. U.S.A.">
        <title>Genomic analysis of the uncultivated marine crenarchaeote Cenarchaeum symbiosum.</title>
        <authorList>
            <person name="Hallam S.J."/>
            <person name="Konstantinidis K.T."/>
            <person name="Putnam N."/>
            <person name="Schleper C."/>
            <person name="Watanabe Y."/>
            <person name="Sugahara J."/>
            <person name="Preston C."/>
            <person name="de la Torre J."/>
            <person name="Richardson P.M."/>
            <person name="DeLong E.F."/>
        </authorList>
    </citation>
    <scope>NUCLEOTIDE SEQUENCE [LARGE SCALE GENOMIC DNA]</scope>
    <source>
        <strain evidence="7">A</strain>
    </source>
</reference>
<evidence type="ECO:0000259" key="3">
    <source>
        <dbReference type="Pfam" id="PF01558"/>
    </source>
</evidence>
<keyword evidence="2" id="KW-0670">Pyruvate</keyword>
<evidence type="ECO:0000256" key="2">
    <source>
        <dbReference type="ARBA" id="ARBA00023317"/>
    </source>
</evidence>
<dbReference type="EMBL" id="DP000238">
    <property type="protein sequence ID" value="ABK76948.1"/>
    <property type="molecule type" value="Genomic_DNA"/>
</dbReference>
<dbReference type="SUPFAM" id="SSF52922">
    <property type="entry name" value="TK C-terminal domain-like"/>
    <property type="match status" value="1"/>
</dbReference>
<sequence length="642" mass="70067">MPYKPAHFVDTDISWLIGGPQGSGVESAANIFSHVCSAAGYQVFGKREFYSNIKGEHSYFLVRVADGTIRSNVNDVNLITSYDAETIFRHAEEVPAGGAILYDTELGKITTDAVATLDGPFRKRLDGHLADKGKPATVDGMLETVSDAGVKLIPVSFSSILQELAEKEDNPKLRNMKRMFNVIGVSLSLGVLGMSPEPLYGSVMSIFAKKPKVAELNRKVARMAHEMGAGLDCGCKLGNTSKKPHTMLVQGYQGTALGKIACGCRFQPYYPITPASDESVYLETNETFEVAGDRPGSLLVVQTEDEISAMGMAIGGSLTGTRSATCTSGPGFSLMAEMLGWSGINEVPLVVTNYQRSGPSTGLPTRHGQDDLLFAIHAGHGEFPRVVYSSGDVEESFYDTAMCFNLADIYQLPVIHMMDKAMASSVTTCPRFEPDRMTINRGKLLESMEPGDYRRFALVPDGISPRSKIGLENGIFWNTGDESDEYGHITEDPVVRVQMMDKRHSKLGRILREVPDEDQAISYGVHEYTVIGWGSSKGPVLDAISMLEQEGKKVGFVQVKMLQPFPADYLRFLLGDARVIIDVESNQTGQLGGLLRQHLGREPDHYILKYTGRAMTSTEVHGALKDILRGGAKKREVLMHGA</sequence>
<dbReference type="InterPro" id="IPR019752">
    <property type="entry name" value="Pyrv/ketoisovalerate_OxRed_cat"/>
</dbReference>
<dbReference type="Pfam" id="PF17147">
    <property type="entry name" value="PFOR_II"/>
    <property type="match status" value="1"/>
</dbReference>
<dbReference type="GO" id="GO:0047553">
    <property type="term" value="F:2-oxoglutarate synthase activity"/>
    <property type="evidence" value="ECO:0007669"/>
    <property type="project" value="UniProtKB-EC"/>
</dbReference>
<dbReference type="InterPro" id="IPR002869">
    <property type="entry name" value="Pyrv_flavodox_OxRed_cen"/>
</dbReference>
<dbReference type="NCBIfam" id="NF041170">
    <property type="entry name" value="Oxoac_fdxalpha_Archa"/>
    <property type="match status" value="1"/>
</dbReference>
<protein>
    <submittedName>
        <fullName evidence="6">2-oxoglutarate ferredoxin oxidoreductase, alpha subunit</fullName>
        <ecNumber evidence="6">1.2.7.3</ecNumber>
    </submittedName>
</protein>